<evidence type="ECO:0000313" key="3">
    <source>
        <dbReference type="EMBL" id="MDK4306490.1"/>
    </source>
</evidence>
<sequence length="144" mass="15992">MQQWNTHNSVGANDAAASDENAQWTAANRQTARQAESYAPCGCSPERVNYLVGLLIDGAENGALNLTELQDVRAELATCELCYQRLEQEERFRAMLNRCCNAVEENAETAAPRSLRERIIVSIRTERTTTVRMSQRTIGDGRAG</sequence>
<feature type="compositionally biased region" description="Polar residues" evidence="1">
    <location>
        <begin position="1"/>
        <end position="11"/>
    </location>
</feature>
<reference evidence="3 5" key="1">
    <citation type="submission" date="2023-05" db="EMBL/GenBank/DDBJ databases">
        <title>Metabolic capabilities are highly conserved among human nasal-associated Corynebacterium species in pangenomic analyses.</title>
        <authorList>
            <person name="Tran T.H."/>
            <person name="Roberts A.Q."/>
            <person name="Escapa I.F."/>
            <person name="Gao W."/>
            <person name="Conlan S."/>
            <person name="Kong H."/>
            <person name="Segre J.A."/>
            <person name="Kelly M.S."/>
            <person name="Lemon K.P."/>
        </authorList>
    </citation>
    <scope>NUCLEOTIDE SEQUENCE</scope>
    <source>
        <strain evidence="3">KPL2773</strain>
        <strain evidence="2 5">KPL3772</strain>
    </source>
</reference>
<feature type="region of interest" description="Disordered" evidence="1">
    <location>
        <begin position="1"/>
        <end position="29"/>
    </location>
</feature>
<dbReference type="AlphaFoldDB" id="A0AAP4BQ89"/>
<accession>A0AAP4BQ89</accession>
<organism evidence="3 4">
    <name type="scientific">Corynebacterium pseudodiphtheriticum</name>
    <dbReference type="NCBI Taxonomy" id="37637"/>
    <lineage>
        <taxon>Bacteria</taxon>
        <taxon>Bacillati</taxon>
        <taxon>Actinomycetota</taxon>
        <taxon>Actinomycetes</taxon>
        <taxon>Mycobacteriales</taxon>
        <taxon>Corynebacteriaceae</taxon>
        <taxon>Corynebacterium</taxon>
    </lineage>
</organism>
<dbReference type="EMBL" id="JASNVH010000003">
    <property type="protein sequence ID" value="MDK4306490.1"/>
    <property type="molecule type" value="Genomic_DNA"/>
</dbReference>
<name>A0AAP4BQ89_9CORY</name>
<protein>
    <recommendedName>
        <fullName evidence="6">Mycothiol system anti-sigma-R factor</fullName>
    </recommendedName>
</protein>
<evidence type="ECO:0000313" key="4">
    <source>
        <dbReference type="Proteomes" id="UP001224412"/>
    </source>
</evidence>
<feature type="compositionally biased region" description="Polar residues" evidence="1">
    <location>
        <begin position="20"/>
        <end position="29"/>
    </location>
</feature>
<evidence type="ECO:0008006" key="6">
    <source>
        <dbReference type="Google" id="ProtNLM"/>
    </source>
</evidence>
<dbReference type="RefSeq" id="WP_152514654.1">
    <property type="nucleotide sequence ID" value="NZ_JASNTY010000012.1"/>
</dbReference>
<evidence type="ECO:0000313" key="2">
    <source>
        <dbReference type="EMBL" id="MDK4290963.1"/>
    </source>
</evidence>
<evidence type="ECO:0000256" key="1">
    <source>
        <dbReference type="SAM" id="MobiDB-lite"/>
    </source>
</evidence>
<dbReference type="Proteomes" id="UP001239759">
    <property type="component" value="Unassembled WGS sequence"/>
</dbReference>
<dbReference type="Proteomes" id="UP001224412">
    <property type="component" value="Unassembled WGS sequence"/>
</dbReference>
<dbReference type="EMBL" id="JASNUQ010000019">
    <property type="protein sequence ID" value="MDK4290963.1"/>
    <property type="molecule type" value="Genomic_DNA"/>
</dbReference>
<proteinExistence type="predicted"/>
<comment type="caution">
    <text evidence="3">The sequence shown here is derived from an EMBL/GenBank/DDBJ whole genome shotgun (WGS) entry which is preliminary data.</text>
</comment>
<evidence type="ECO:0000313" key="5">
    <source>
        <dbReference type="Proteomes" id="UP001239759"/>
    </source>
</evidence>
<keyword evidence="5" id="KW-1185">Reference proteome</keyword>
<gene>
    <name evidence="2" type="ORF">QPX23_09595</name>
    <name evidence="3" type="ORF">QPX42_02835</name>
</gene>